<evidence type="ECO:0000313" key="2">
    <source>
        <dbReference type="Proteomes" id="UP000812440"/>
    </source>
</evidence>
<reference evidence="1" key="1">
    <citation type="thesis" date="2020" institute="ProQuest LLC" country="789 East Eisenhower Parkway, Ann Arbor, MI, USA">
        <title>Comparative Genomics and Chromosome Evolution.</title>
        <authorList>
            <person name="Mudd A.B."/>
        </authorList>
    </citation>
    <scope>NUCLEOTIDE SEQUENCE</scope>
    <source>
        <strain evidence="1">Female2</strain>
        <tissue evidence="1">Blood</tissue>
    </source>
</reference>
<dbReference type="EMBL" id="JAACNH010000009">
    <property type="protein sequence ID" value="KAG8433149.1"/>
    <property type="molecule type" value="Genomic_DNA"/>
</dbReference>
<gene>
    <name evidence="1" type="ORF">GDO86_017439</name>
</gene>
<accession>A0A8T2IK23</accession>
<protein>
    <submittedName>
        <fullName evidence="1">Uncharacterized protein</fullName>
    </submittedName>
</protein>
<comment type="caution">
    <text evidence="1">The sequence shown here is derived from an EMBL/GenBank/DDBJ whole genome shotgun (WGS) entry which is preliminary data.</text>
</comment>
<dbReference type="Proteomes" id="UP000812440">
    <property type="component" value="Chromosome 9"/>
</dbReference>
<keyword evidence="2" id="KW-1185">Reference proteome</keyword>
<organism evidence="1 2">
    <name type="scientific">Hymenochirus boettgeri</name>
    <name type="common">Congo dwarf clawed frog</name>
    <dbReference type="NCBI Taxonomy" id="247094"/>
    <lineage>
        <taxon>Eukaryota</taxon>
        <taxon>Metazoa</taxon>
        <taxon>Chordata</taxon>
        <taxon>Craniata</taxon>
        <taxon>Vertebrata</taxon>
        <taxon>Euteleostomi</taxon>
        <taxon>Amphibia</taxon>
        <taxon>Batrachia</taxon>
        <taxon>Anura</taxon>
        <taxon>Pipoidea</taxon>
        <taxon>Pipidae</taxon>
        <taxon>Pipinae</taxon>
        <taxon>Hymenochirus</taxon>
    </lineage>
</organism>
<proteinExistence type="predicted"/>
<sequence>MSTVRPRGLLTYIGCDSQLPSKGAIVLCNHTLHKYYMSITPVVLPHNMPYSGPFSLLLQNGCQKVEGRSGGKIPTVWTTLLRLFFKKSRGLRHVQVAYHYMYSILSRNKHVLVHLH</sequence>
<evidence type="ECO:0000313" key="1">
    <source>
        <dbReference type="EMBL" id="KAG8433149.1"/>
    </source>
</evidence>
<name>A0A8T2IK23_9PIPI</name>
<dbReference type="AlphaFoldDB" id="A0A8T2IK23"/>